<name>A0AAD1XS09_EUPCR</name>
<feature type="coiled-coil region" evidence="1">
    <location>
        <begin position="106"/>
        <end position="148"/>
    </location>
</feature>
<comment type="caution">
    <text evidence="2">The sequence shown here is derived from an EMBL/GenBank/DDBJ whole genome shotgun (WGS) entry which is preliminary data.</text>
</comment>
<keyword evidence="3" id="KW-1185">Reference proteome</keyword>
<dbReference type="AlphaFoldDB" id="A0AAD1XS09"/>
<evidence type="ECO:0000313" key="2">
    <source>
        <dbReference type="EMBL" id="CAI2377656.1"/>
    </source>
</evidence>
<proteinExistence type="predicted"/>
<dbReference type="Proteomes" id="UP001295684">
    <property type="component" value="Unassembled WGS sequence"/>
</dbReference>
<accession>A0AAD1XS09</accession>
<protein>
    <submittedName>
        <fullName evidence="2">Uncharacterized protein</fullName>
    </submittedName>
</protein>
<reference evidence="2" key="1">
    <citation type="submission" date="2023-07" db="EMBL/GenBank/DDBJ databases">
        <authorList>
            <consortium name="AG Swart"/>
            <person name="Singh M."/>
            <person name="Singh A."/>
            <person name="Seah K."/>
            <person name="Emmerich C."/>
        </authorList>
    </citation>
    <scope>NUCLEOTIDE SEQUENCE</scope>
    <source>
        <strain evidence="2">DP1</strain>
    </source>
</reference>
<gene>
    <name evidence="2" type="ORF">ECRASSUSDP1_LOCUS19044</name>
</gene>
<evidence type="ECO:0000256" key="1">
    <source>
        <dbReference type="SAM" id="Coils"/>
    </source>
</evidence>
<organism evidence="2 3">
    <name type="scientific">Euplotes crassus</name>
    <dbReference type="NCBI Taxonomy" id="5936"/>
    <lineage>
        <taxon>Eukaryota</taxon>
        <taxon>Sar</taxon>
        <taxon>Alveolata</taxon>
        <taxon>Ciliophora</taxon>
        <taxon>Intramacronucleata</taxon>
        <taxon>Spirotrichea</taxon>
        <taxon>Hypotrichia</taxon>
        <taxon>Euplotida</taxon>
        <taxon>Euplotidae</taxon>
        <taxon>Moneuplotes</taxon>
    </lineage>
</organism>
<dbReference type="EMBL" id="CAMPGE010019312">
    <property type="protein sequence ID" value="CAI2377656.1"/>
    <property type="molecule type" value="Genomic_DNA"/>
</dbReference>
<sequence length="249" mass="28568">MELIQDLNQVDPAGHVVEDPELMNYPATEDYTYEEDFKQELGNDIDSSSIEQLQKSNHVQYNCIQKLKKDCDYWQKKCLTLTLDNQVVEFDLKKAKKAKIACSKENKSLKETTSQLLNSAKEEQNKELEELRQENEKLTARLKEAEAKVSVPREEQEIINDFTSIQDLPTMMRVLQACQMQFNQKQYAFMLNQQKSAGMGDGSNGVMPTADMMMNGGYMMAPQMMNQMQYNMGMFQSQPENNGNAPAQK</sequence>
<evidence type="ECO:0000313" key="3">
    <source>
        <dbReference type="Proteomes" id="UP001295684"/>
    </source>
</evidence>
<keyword evidence="1" id="KW-0175">Coiled coil</keyword>